<dbReference type="PANTHER" id="PTHR24074">
    <property type="entry name" value="CO-CHAPERONE PROTEIN DJLA"/>
    <property type="match status" value="1"/>
</dbReference>
<dbReference type="Gene3D" id="1.10.287.110">
    <property type="entry name" value="DnaJ domain"/>
    <property type="match status" value="1"/>
</dbReference>
<dbReference type="RefSeq" id="WP_224033763.1">
    <property type="nucleotide sequence ID" value="NZ_AP024849.1"/>
</dbReference>
<dbReference type="EMBL" id="AP024849">
    <property type="protein sequence ID" value="BCZ47424.1"/>
    <property type="molecule type" value="Genomic_DNA"/>
</dbReference>
<dbReference type="PROSITE" id="PS50076">
    <property type="entry name" value="DNAJ_2"/>
    <property type="match status" value="1"/>
</dbReference>
<name>A0ABN6IZ78_9CLOT</name>
<feature type="repeat" description="TPR" evidence="2">
    <location>
        <begin position="119"/>
        <end position="152"/>
    </location>
</feature>
<dbReference type="SUPFAM" id="SSF46565">
    <property type="entry name" value="Chaperone J-domain"/>
    <property type="match status" value="1"/>
</dbReference>
<keyword evidence="6" id="KW-1185">Reference proteome</keyword>
<accession>A0ABN6IZ78</accession>
<dbReference type="PROSITE" id="PS50005">
    <property type="entry name" value="TPR"/>
    <property type="match status" value="1"/>
</dbReference>
<evidence type="ECO:0000256" key="1">
    <source>
        <dbReference type="ARBA" id="ARBA00022705"/>
    </source>
</evidence>
<dbReference type="InterPro" id="IPR011990">
    <property type="entry name" value="TPR-like_helical_dom_sf"/>
</dbReference>
<dbReference type="SMART" id="SM00271">
    <property type="entry name" value="DnaJ"/>
    <property type="match status" value="1"/>
</dbReference>
<evidence type="ECO:0000256" key="3">
    <source>
        <dbReference type="SAM" id="MobiDB-lite"/>
    </source>
</evidence>
<evidence type="ECO:0000256" key="2">
    <source>
        <dbReference type="PROSITE-ProRule" id="PRU00339"/>
    </source>
</evidence>
<gene>
    <name evidence="5" type="ORF">psyc5s11_34910</name>
</gene>
<dbReference type="PRINTS" id="PR00625">
    <property type="entry name" value="JDOMAIN"/>
</dbReference>
<feature type="region of interest" description="Disordered" evidence="3">
    <location>
        <begin position="65"/>
        <end position="87"/>
    </location>
</feature>
<dbReference type="CDD" id="cd06257">
    <property type="entry name" value="DnaJ"/>
    <property type="match status" value="1"/>
</dbReference>
<dbReference type="SUPFAM" id="SSF48452">
    <property type="entry name" value="TPR-like"/>
    <property type="match status" value="1"/>
</dbReference>
<sequence>MNPYEVLGIKPGATQAEIKSAYRKLIKQYHPDKFIDNPLQNLAQEKMIEINEAYDALTKNAGNTNYNSSSSSSSNSSNASNYNNSSSGSYEFQEIRRSIQSGNYAFAENKLNSINNRNAEWHYLYGAVLVNKGWFDSGLEHMNTAVSMDPNNLEYRQGLNSLKQRGNGYSNPYYRTTNRNNNDMLSCCVNLWCLDSLCECAGGDLIGCC</sequence>
<evidence type="ECO:0000313" key="5">
    <source>
        <dbReference type="EMBL" id="BCZ47424.1"/>
    </source>
</evidence>
<dbReference type="Pfam" id="PF00226">
    <property type="entry name" value="DnaJ"/>
    <property type="match status" value="1"/>
</dbReference>
<dbReference type="InterPro" id="IPR019734">
    <property type="entry name" value="TPR_rpt"/>
</dbReference>
<dbReference type="InterPro" id="IPR050817">
    <property type="entry name" value="DjlA_DnaK_co-chaperone"/>
</dbReference>
<dbReference type="InterPro" id="IPR036869">
    <property type="entry name" value="J_dom_sf"/>
</dbReference>
<evidence type="ECO:0000259" key="4">
    <source>
        <dbReference type="PROSITE" id="PS50076"/>
    </source>
</evidence>
<evidence type="ECO:0000313" key="6">
    <source>
        <dbReference type="Proteomes" id="UP000824633"/>
    </source>
</evidence>
<keyword evidence="2" id="KW-0802">TPR repeat</keyword>
<keyword evidence="1" id="KW-0235">DNA replication</keyword>
<reference evidence="6" key="1">
    <citation type="submission" date="2021-07" db="EMBL/GenBank/DDBJ databases">
        <title>Complete genome sequencing of a Clostridium isolate.</title>
        <authorList>
            <person name="Ueki A."/>
            <person name="Tonouchi A."/>
        </authorList>
    </citation>
    <scope>NUCLEOTIDE SEQUENCE [LARGE SCALE GENOMIC DNA]</scope>
    <source>
        <strain evidence="6">C5S11</strain>
    </source>
</reference>
<organism evidence="5 6">
    <name type="scientific">Clostridium gelidum</name>
    <dbReference type="NCBI Taxonomy" id="704125"/>
    <lineage>
        <taxon>Bacteria</taxon>
        <taxon>Bacillati</taxon>
        <taxon>Bacillota</taxon>
        <taxon>Clostridia</taxon>
        <taxon>Eubacteriales</taxon>
        <taxon>Clostridiaceae</taxon>
        <taxon>Clostridium</taxon>
    </lineage>
</organism>
<dbReference type="Proteomes" id="UP000824633">
    <property type="component" value="Chromosome"/>
</dbReference>
<protein>
    <submittedName>
        <fullName evidence="5">Molecular chaperone DnaJ</fullName>
    </submittedName>
</protein>
<proteinExistence type="predicted"/>
<feature type="domain" description="J" evidence="4">
    <location>
        <begin position="2"/>
        <end position="70"/>
    </location>
</feature>
<dbReference type="Gene3D" id="1.25.40.10">
    <property type="entry name" value="Tetratricopeptide repeat domain"/>
    <property type="match status" value="1"/>
</dbReference>
<dbReference type="InterPro" id="IPR001623">
    <property type="entry name" value="DnaJ_domain"/>
</dbReference>